<dbReference type="EMBL" id="OX451741">
    <property type="protein sequence ID" value="CAI8617009.1"/>
    <property type="molecule type" value="Genomic_DNA"/>
</dbReference>
<feature type="compositionally biased region" description="Polar residues" evidence="1">
    <location>
        <begin position="96"/>
        <end position="119"/>
    </location>
</feature>
<gene>
    <name evidence="2" type="ORF">VFH_VI055840</name>
</gene>
<evidence type="ECO:0000313" key="2">
    <source>
        <dbReference type="EMBL" id="CAI8617009.1"/>
    </source>
</evidence>
<accession>A0AAV1B2L0</accession>
<dbReference type="Proteomes" id="UP001157006">
    <property type="component" value="Chromosome 6"/>
</dbReference>
<dbReference type="AlphaFoldDB" id="A0AAV1B2L0"/>
<reference evidence="2 3" key="1">
    <citation type="submission" date="2023-01" db="EMBL/GenBank/DDBJ databases">
        <authorList>
            <person name="Kreplak J."/>
        </authorList>
    </citation>
    <scope>NUCLEOTIDE SEQUENCE [LARGE SCALE GENOMIC DNA]</scope>
</reference>
<evidence type="ECO:0000313" key="3">
    <source>
        <dbReference type="Proteomes" id="UP001157006"/>
    </source>
</evidence>
<protein>
    <submittedName>
        <fullName evidence="2">Uncharacterized protein</fullName>
    </submittedName>
</protein>
<proteinExistence type="predicted"/>
<organism evidence="2 3">
    <name type="scientific">Vicia faba</name>
    <name type="common">Broad bean</name>
    <name type="synonym">Faba vulgaris</name>
    <dbReference type="NCBI Taxonomy" id="3906"/>
    <lineage>
        <taxon>Eukaryota</taxon>
        <taxon>Viridiplantae</taxon>
        <taxon>Streptophyta</taxon>
        <taxon>Embryophyta</taxon>
        <taxon>Tracheophyta</taxon>
        <taxon>Spermatophyta</taxon>
        <taxon>Magnoliopsida</taxon>
        <taxon>eudicotyledons</taxon>
        <taxon>Gunneridae</taxon>
        <taxon>Pentapetalae</taxon>
        <taxon>rosids</taxon>
        <taxon>fabids</taxon>
        <taxon>Fabales</taxon>
        <taxon>Fabaceae</taxon>
        <taxon>Papilionoideae</taxon>
        <taxon>50 kb inversion clade</taxon>
        <taxon>NPAAA clade</taxon>
        <taxon>Hologalegina</taxon>
        <taxon>IRL clade</taxon>
        <taxon>Fabeae</taxon>
        <taxon>Vicia</taxon>
    </lineage>
</organism>
<evidence type="ECO:0000256" key="1">
    <source>
        <dbReference type="SAM" id="MobiDB-lite"/>
    </source>
</evidence>
<feature type="region of interest" description="Disordered" evidence="1">
    <location>
        <begin position="96"/>
        <end position="137"/>
    </location>
</feature>
<feature type="compositionally biased region" description="Low complexity" evidence="1">
    <location>
        <begin position="120"/>
        <end position="132"/>
    </location>
</feature>
<sequence length="157" mass="18443">MHQADRVKLQFGHLQGIPEEPRCLAEHHKMTTIKARQKAYTTLYSDEQNCWLHRELFTLDGDQLQIEEKPSNEYMQWYHSLPYRYALYEQFLTDPRQSQYAPTQATTTPSQENPPTSDATQQNPPTTETQQQYGFGHRAPRPCYCFTGARFRPGHQH</sequence>
<keyword evidence="3" id="KW-1185">Reference proteome</keyword>
<name>A0AAV1B2L0_VICFA</name>